<feature type="compositionally biased region" description="Polar residues" evidence="1">
    <location>
        <begin position="215"/>
        <end position="224"/>
    </location>
</feature>
<feature type="region of interest" description="Disordered" evidence="1">
    <location>
        <begin position="1"/>
        <end position="31"/>
    </location>
</feature>
<dbReference type="AlphaFoldDB" id="M3Z8C9"/>
<evidence type="ECO:0000313" key="2">
    <source>
        <dbReference type="Ensembl" id="ENSMPUP00000019843.1"/>
    </source>
</evidence>
<organism evidence="2">
    <name type="scientific">Mustela putorius furo</name>
    <name type="common">European domestic ferret</name>
    <name type="synonym">Mustela furo</name>
    <dbReference type="NCBI Taxonomy" id="9669"/>
    <lineage>
        <taxon>Eukaryota</taxon>
        <taxon>Metazoa</taxon>
        <taxon>Chordata</taxon>
        <taxon>Craniata</taxon>
        <taxon>Vertebrata</taxon>
        <taxon>Euteleostomi</taxon>
        <taxon>Mammalia</taxon>
        <taxon>Eutheria</taxon>
        <taxon>Laurasiatheria</taxon>
        <taxon>Carnivora</taxon>
        <taxon>Caniformia</taxon>
        <taxon>Musteloidea</taxon>
        <taxon>Mustelidae</taxon>
        <taxon>Mustelinae</taxon>
        <taxon>Mustela</taxon>
    </lineage>
</organism>
<name>M3Z8C9_MUSPF</name>
<dbReference type="Ensembl" id="ENSMPUT00000020126.1">
    <property type="protein sequence ID" value="ENSMPUP00000019843.1"/>
    <property type="gene ID" value="ENSMPUG00000019974.1"/>
</dbReference>
<dbReference type="InParanoid" id="M3Z8C9"/>
<dbReference type="HOGENOM" id="CLU_701994_0_0_1"/>
<feature type="compositionally biased region" description="Gly residues" evidence="1">
    <location>
        <begin position="9"/>
        <end position="27"/>
    </location>
</feature>
<dbReference type="EMBL" id="AEYP01065016">
    <property type="status" value="NOT_ANNOTATED_CDS"/>
    <property type="molecule type" value="Genomic_DNA"/>
</dbReference>
<feature type="compositionally biased region" description="Gly residues" evidence="1">
    <location>
        <begin position="97"/>
        <end position="106"/>
    </location>
</feature>
<proteinExistence type="predicted"/>
<feature type="region of interest" description="Disordered" evidence="1">
    <location>
        <begin position="131"/>
        <end position="287"/>
    </location>
</feature>
<accession>M3Z8C9</accession>
<evidence type="ECO:0000256" key="1">
    <source>
        <dbReference type="SAM" id="MobiDB-lite"/>
    </source>
</evidence>
<reference evidence="2" key="1">
    <citation type="submission" date="2024-06" db="UniProtKB">
        <authorList>
            <consortium name="Ensembl"/>
        </authorList>
    </citation>
    <scope>IDENTIFICATION</scope>
</reference>
<protein>
    <submittedName>
        <fullName evidence="2">Uncharacterized protein</fullName>
    </submittedName>
</protein>
<feature type="region of interest" description="Disordered" evidence="1">
    <location>
        <begin position="71"/>
        <end position="113"/>
    </location>
</feature>
<feature type="compositionally biased region" description="Basic residues" evidence="1">
    <location>
        <begin position="161"/>
        <end position="172"/>
    </location>
</feature>
<feature type="compositionally biased region" description="Basic residues" evidence="1">
    <location>
        <begin position="182"/>
        <end position="196"/>
    </location>
</feature>
<sequence>MGPDAEGAKAGGRLGGCAGCPGSGGPRGPAVGVHRCRPARAGAGRPSAPAAWVEEPLKGFLAWTGAEAGGQEAPTAGVLPGVSKDPSNPATRELGGRGRAGHGTGSGCWESRPRLPPALWVPGGVGSALTAPAPVHGPRTGRQRPEARGADSVPWGVCVPGHRKQGFRKRRQLSPVQSGKTKTVHAPHPLLRKGRRLRFDGRTPRRAKMARGMQTGRSLQTRLHQQWAVPAPTSQTGTAAPSGPGQRGARPGCRTPAASPCATGRSKRRLSQGRCQGPKALGQDTPLSLRSCEHKGPWAAAVVWVSTVGGALEEEEAWSFSIYRSGPVSPSKQADPEAVLGKPAGRPCAPTAVRPRLGWQPPPVPGQVLFEPSGLARASHLPAYQRPLHTVGA</sequence>